<proteinExistence type="predicted"/>
<evidence type="ECO:0000313" key="1">
    <source>
        <dbReference type="EMBL" id="MBR0656830.1"/>
    </source>
</evidence>
<dbReference type="EMBL" id="JAAEDH010000022">
    <property type="protein sequence ID" value="MBR0656830.1"/>
    <property type="molecule type" value="Genomic_DNA"/>
</dbReference>
<sequence length="226" mass="24677">MGRVKLRRAGALMRGAVVVVAPHPDDETIGCGALLAESLARRRRLLVVLTTDGGASHPGSQAWSRARRAMLRAREMRSAVARLGGGRRHLQGLGLPDGAMPSHGPVFENAVASLCRAVRRMRARLIVAPSRVDEHHDHRASFRLAEVAARRCGAALAEYAVWGLLPSGPTCTLRTLRHARRRVAALDRHHSQFGRGPKGFGDGFVVPPALRARARDAAEHYRISWR</sequence>
<dbReference type="Gene3D" id="3.40.50.10320">
    <property type="entry name" value="LmbE-like"/>
    <property type="match status" value="1"/>
</dbReference>
<dbReference type="RefSeq" id="WP_211875699.1">
    <property type="nucleotide sequence ID" value="NZ_JAAEDH010000022.1"/>
</dbReference>
<accession>A0AAF1JZJ0</accession>
<dbReference type="SUPFAM" id="SSF102588">
    <property type="entry name" value="LmbE-like"/>
    <property type="match status" value="1"/>
</dbReference>
<organism evidence="1 2">
    <name type="scientific">Plastoroseomonas arctica</name>
    <dbReference type="NCBI Taxonomy" id="1509237"/>
    <lineage>
        <taxon>Bacteria</taxon>
        <taxon>Pseudomonadati</taxon>
        <taxon>Pseudomonadota</taxon>
        <taxon>Alphaproteobacteria</taxon>
        <taxon>Acetobacterales</taxon>
        <taxon>Acetobacteraceae</taxon>
        <taxon>Plastoroseomonas</taxon>
    </lineage>
</organism>
<evidence type="ECO:0008006" key="3">
    <source>
        <dbReference type="Google" id="ProtNLM"/>
    </source>
</evidence>
<reference evidence="1" key="2">
    <citation type="journal article" date="2021" name="Syst. Appl. Microbiol.">
        <title>Roseomonas hellenica sp. nov., isolated from roots of wild-growing Alkanna tinctoria.</title>
        <authorList>
            <person name="Rat A."/>
            <person name="Naranjo H.D."/>
            <person name="Lebbe L."/>
            <person name="Cnockaert M."/>
            <person name="Krigas N."/>
            <person name="Grigoriadou K."/>
            <person name="Maloupa E."/>
            <person name="Willems A."/>
        </authorList>
    </citation>
    <scope>NUCLEOTIDE SEQUENCE</scope>
    <source>
        <strain evidence="1">LMG 28251</strain>
    </source>
</reference>
<protein>
    <recommendedName>
        <fullName evidence="3">GlcNAc-PI de-N-acetylase</fullName>
    </recommendedName>
</protein>
<name>A0AAF1JZJ0_9PROT</name>
<dbReference type="Proteomes" id="UP001196068">
    <property type="component" value="Unassembled WGS sequence"/>
</dbReference>
<dbReference type="GO" id="GO:0016811">
    <property type="term" value="F:hydrolase activity, acting on carbon-nitrogen (but not peptide) bonds, in linear amides"/>
    <property type="evidence" value="ECO:0007669"/>
    <property type="project" value="TreeGrafter"/>
</dbReference>
<dbReference type="Pfam" id="PF02585">
    <property type="entry name" value="PIG-L"/>
    <property type="match status" value="1"/>
</dbReference>
<dbReference type="PANTHER" id="PTHR12993:SF29">
    <property type="entry name" value="BLR3841 PROTEIN"/>
    <property type="match status" value="1"/>
</dbReference>
<comment type="caution">
    <text evidence="1">The sequence shown here is derived from an EMBL/GenBank/DDBJ whole genome shotgun (WGS) entry which is preliminary data.</text>
</comment>
<gene>
    <name evidence="1" type="ORF">GXW79_17250</name>
</gene>
<dbReference type="PANTHER" id="PTHR12993">
    <property type="entry name" value="N-ACETYLGLUCOSAMINYL-PHOSPHATIDYLINOSITOL DE-N-ACETYLASE-RELATED"/>
    <property type="match status" value="1"/>
</dbReference>
<reference evidence="1" key="1">
    <citation type="submission" date="2020-01" db="EMBL/GenBank/DDBJ databases">
        <authorList>
            <person name="Rat A."/>
        </authorList>
    </citation>
    <scope>NUCLEOTIDE SEQUENCE</scope>
    <source>
        <strain evidence="1">LMG 28251</strain>
    </source>
</reference>
<dbReference type="AlphaFoldDB" id="A0AAF1JZJ0"/>
<dbReference type="InterPro" id="IPR024078">
    <property type="entry name" value="LmbE-like_dom_sf"/>
</dbReference>
<evidence type="ECO:0000313" key="2">
    <source>
        <dbReference type="Proteomes" id="UP001196068"/>
    </source>
</evidence>
<dbReference type="InterPro" id="IPR003737">
    <property type="entry name" value="GlcNAc_PI_deacetylase-related"/>
</dbReference>
<keyword evidence="2" id="KW-1185">Reference proteome</keyword>